<dbReference type="SUPFAM" id="SSF52954">
    <property type="entry name" value="Class II aaRS ABD-related"/>
    <property type="match status" value="1"/>
</dbReference>
<feature type="binding site" evidence="10">
    <location>
        <position position="137"/>
    </location>
    <ligand>
        <name>L-histidine</name>
        <dbReference type="ChEBI" id="CHEBI:57595"/>
    </ligand>
</feature>
<dbReference type="CDD" id="cd00773">
    <property type="entry name" value="HisRS-like_core"/>
    <property type="match status" value="1"/>
</dbReference>
<feature type="binding site" evidence="10">
    <location>
        <position position="119"/>
    </location>
    <ligand>
        <name>L-histidine</name>
        <dbReference type="ChEBI" id="CHEBI:57595"/>
    </ligand>
</feature>
<keyword evidence="5 9" id="KW-0067">ATP-binding</keyword>
<dbReference type="NCBIfam" id="TIGR00442">
    <property type="entry name" value="hisS"/>
    <property type="match status" value="1"/>
</dbReference>
<evidence type="ECO:0000313" key="13">
    <source>
        <dbReference type="Proteomes" id="UP000239735"/>
    </source>
</evidence>
<evidence type="ECO:0000313" key="12">
    <source>
        <dbReference type="EMBL" id="SPE18214.1"/>
    </source>
</evidence>
<dbReference type="InterPro" id="IPR033656">
    <property type="entry name" value="HisRS_anticodon"/>
</dbReference>
<accession>A0A2N9L5A0</accession>
<evidence type="ECO:0000256" key="6">
    <source>
        <dbReference type="ARBA" id="ARBA00022917"/>
    </source>
</evidence>
<dbReference type="InterPro" id="IPR004154">
    <property type="entry name" value="Anticodon-bd"/>
</dbReference>
<dbReference type="Gene3D" id="3.40.50.800">
    <property type="entry name" value="Anticodon-binding domain"/>
    <property type="match status" value="1"/>
</dbReference>
<keyword evidence="6 9" id="KW-0648">Protein biosynthesis</keyword>
<feature type="domain" description="Aminoacyl-transfer RNA synthetases class-II family profile" evidence="11">
    <location>
        <begin position="1"/>
        <end position="347"/>
    </location>
</feature>
<feature type="binding site" evidence="10">
    <location>
        <begin position="88"/>
        <end position="90"/>
    </location>
    <ligand>
        <name>L-histidine</name>
        <dbReference type="ChEBI" id="CHEBI:57595"/>
    </ligand>
</feature>
<dbReference type="Gene3D" id="3.30.930.10">
    <property type="entry name" value="Bira Bifunctional Protein, Domain 2"/>
    <property type="match status" value="1"/>
</dbReference>
<dbReference type="EMBL" id="OKRB01000046">
    <property type="protein sequence ID" value="SPE18214.1"/>
    <property type="molecule type" value="Genomic_DNA"/>
</dbReference>
<evidence type="ECO:0000256" key="2">
    <source>
        <dbReference type="ARBA" id="ARBA00011738"/>
    </source>
</evidence>
<evidence type="ECO:0000256" key="10">
    <source>
        <dbReference type="PIRSR" id="PIRSR001549-1"/>
    </source>
</evidence>
<feature type="binding site" evidence="10">
    <location>
        <position position="133"/>
    </location>
    <ligand>
        <name>L-histidine</name>
        <dbReference type="ChEBI" id="CHEBI:57595"/>
    </ligand>
</feature>
<dbReference type="Pfam" id="PF03129">
    <property type="entry name" value="HGTP_anticodon"/>
    <property type="match status" value="1"/>
</dbReference>
<dbReference type="HAMAP" id="MF_00127">
    <property type="entry name" value="His_tRNA_synth"/>
    <property type="match status" value="1"/>
</dbReference>
<evidence type="ECO:0000256" key="3">
    <source>
        <dbReference type="ARBA" id="ARBA00022598"/>
    </source>
</evidence>
<evidence type="ECO:0000259" key="11">
    <source>
        <dbReference type="PROSITE" id="PS50862"/>
    </source>
</evidence>
<keyword evidence="7 9" id="KW-0030">Aminoacyl-tRNA synthetase</keyword>
<dbReference type="InterPro" id="IPR004516">
    <property type="entry name" value="HisRS/HisZ"/>
</dbReference>
<protein>
    <recommendedName>
        <fullName evidence="9">Histidine--tRNA ligase</fullName>
        <ecNumber evidence="9">6.1.1.21</ecNumber>
    </recommendedName>
    <alternativeName>
        <fullName evidence="9">Histidyl-tRNA synthetase</fullName>
        <shortName evidence="9">HisRS</shortName>
    </alternativeName>
</protein>
<organism evidence="12 13">
    <name type="scientific">Candidatus Sulfuritelmatomonas gaucii</name>
    <dbReference type="NCBI Taxonomy" id="2043161"/>
    <lineage>
        <taxon>Bacteria</taxon>
        <taxon>Pseudomonadati</taxon>
        <taxon>Acidobacteriota</taxon>
        <taxon>Terriglobia</taxon>
        <taxon>Terriglobales</taxon>
        <taxon>Acidobacteriaceae</taxon>
        <taxon>Candidatus Sulfuritelmatomonas</taxon>
    </lineage>
</organism>
<dbReference type="InterPro" id="IPR006195">
    <property type="entry name" value="aa-tRNA-synth_II"/>
</dbReference>
<dbReference type="Proteomes" id="UP000239735">
    <property type="component" value="Unassembled WGS sequence"/>
</dbReference>
<dbReference type="InterPro" id="IPR015807">
    <property type="entry name" value="His-tRNA-ligase"/>
</dbReference>
<dbReference type="Pfam" id="PF13393">
    <property type="entry name" value="tRNA-synt_His"/>
    <property type="match status" value="1"/>
</dbReference>
<keyword evidence="9" id="KW-0963">Cytoplasm</keyword>
<comment type="catalytic activity">
    <reaction evidence="8 9">
        <text>tRNA(His) + L-histidine + ATP = L-histidyl-tRNA(His) + AMP + diphosphate + H(+)</text>
        <dbReference type="Rhea" id="RHEA:17313"/>
        <dbReference type="Rhea" id="RHEA-COMP:9665"/>
        <dbReference type="Rhea" id="RHEA-COMP:9689"/>
        <dbReference type="ChEBI" id="CHEBI:15378"/>
        <dbReference type="ChEBI" id="CHEBI:30616"/>
        <dbReference type="ChEBI" id="CHEBI:33019"/>
        <dbReference type="ChEBI" id="CHEBI:57595"/>
        <dbReference type="ChEBI" id="CHEBI:78442"/>
        <dbReference type="ChEBI" id="CHEBI:78527"/>
        <dbReference type="ChEBI" id="CHEBI:456215"/>
        <dbReference type="EC" id="6.1.1.21"/>
    </reaction>
</comment>
<feature type="binding site" evidence="10">
    <location>
        <position position="269"/>
    </location>
    <ligand>
        <name>L-histidine</name>
        <dbReference type="ChEBI" id="CHEBI:57595"/>
    </ligand>
</feature>
<dbReference type="OrthoDB" id="9800814at2"/>
<proteinExistence type="inferred from homology"/>
<keyword evidence="3 9" id="KW-0436">Ligase</keyword>
<evidence type="ECO:0000256" key="4">
    <source>
        <dbReference type="ARBA" id="ARBA00022741"/>
    </source>
</evidence>
<dbReference type="InterPro" id="IPR045864">
    <property type="entry name" value="aa-tRNA-synth_II/BPL/LPL"/>
</dbReference>
<comment type="subcellular location">
    <subcellularLocation>
        <location evidence="9">Cytoplasm</location>
    </subcellularLocation>
</comment>
<evidence type="ECO:0000256" key="5">
    <source>
        <dbReference type="ARBA" id="ARBA00022840"/>
    </source>
</evidence>
<feature type="binding site" evidence="10">
    <location>
        <begin position="273"/>
        <end position="274"/>
    </location>
    <ligand>
        <name>L-histidine</name>
        <dbReference type="ChEBI" id="CHEBI:57595"/>
    </ligand>
</feature>
<dbReference type="GO" id="GO:0005524">
    <property type="term" value="F:ATP binding"/>
    <property type="evidence" value="ECO:0007669"/>
    <property type="project" value="UniProtKB-UniRule"/>
</dbReference>
<dbReference type="CDD" id="cd00859">
    <property type="entry name" value="HisRS_anticodon"/>
    <property type="match status" value="1"/>
</dbReference>
<dbReference type="GO" id="GO:0004821">
    <property type="term" value="F:histidine-tRNA ligase activity"/>
    <property type="evidence" value="ECO:0007669"/>
    <property type="project" value="UniProtKB-UniRule"/>
</dbReference>
<evidence type="ECO:0000256" key="8">
    <source>
        <dbReference type="ARBA" id="ARBA00047639"/>
    </source>
</evidence>
<evidence type="ECO:0000256" key="9">
    <source>
        <dbReference type="HAMAP-Rule" id="MF_00127"/>
    </source>
</evidence>
<dbReference type="InterPro" id="IPR036621">
    <property type="entry name" value="Anticodon-bd_dom_sf"/>
</dbReference>
<name>A0A2N9L5A0_9BACT</name>
<dbReference type="PROSITE" id="PS50862">
    <property type="entry name" value="AA_TRNA_LIGASE_II"/>
    <property type="match status" value="1"/>
</dbReference>
<reference evidence="13" key="1">
    <citation type="submission" date="2018-02" db="EMBL/GenBank/DDBJ databases">
        <authorList>
            <person name="Hausmann B."/>
        </authorList>
    </citation>
    <scope>NUCLEOTIDE SEQUENCE [LARGE SCALE GENOMIC DNA]</scope>
    <source>
        <strain evidence="13">Peat soil MAG SbA5</strain>
    </source>
</reference>
<comment type="similarity">
    <text evidence="1 9">Belongs to the class-II aminoacyl-tRNA synthetase family.</text>
</comment>
<keyword evidence="4 9" id="KW-0547">Nucleotide-binding</keyword>
<dbReference type="GO" id="GO:0005737">
    <property type="term" value="C:cytoplasm"/>
    <property type="evidence" value="ECO:0007669"/>
    <property type="project" value="UniProtKB-SubCell"/>
</dbReference>
<comment type="subunit">
    <text evidence="2 9">Homodimer.</text>
</comment>
<dbReference type="SUPFAM" id="SSF55681">
    <property type="entry name" value="Class II aaRS and biotin synthetases"/>
    <property type="match status" value="1"/>
</dbReference>
<gene>
    <name evidence="9 12" type="primary">hisS</name>
    <name evidence="12" type="ORF">SBA5_140081</name>
</gene>
<evidence type="ECO:0000256" key="1">
    <source>
        <dbReference type="ARBA" id="ARBA00008226"/>
    </source>
</evidence>
<dbReference type="GO" id="GO:0006427">
    <property type="term" value="P:histidyl-tRNA aminoacylation"/>
    <property type="evidence" value="ECO:0007669"/>
    <property type="project" value="UniProtKB-UniRule"/>
</dbReference>
<dbReference type="AlphaFoldDB" id="A0A2N9L5A0"/>
<evidence type="ECO:0000256" key="7">
    <source>
        <dbReference type="ARBA" id="ARBA00023146"/>
    </source>
</evidence>
<dbReference type="PANTHER" id="PTHR43707">
    <property type="entry name" value="HISTIDYL-TRNA SYNTHETASE"/>
    <property type="match status" value="1"/>
</dbReference>
<dbReference type="PANTHER" id="PTHR43707:SF1">
    <property type="entry name" value="HISTIDINE--TRNA LIGASE, MITOCHONDRIAL-RELATED"/>
    <property type="match status" value="1"/>
</dbReference>
<sequence length="434" mass="47582">MATLKAVRGTRDLLPPETELWNRIEATARAVFARYNFGEIRTPVFEDTALFSRSVGEETDIVSKEMYTWEDRARAQSEKSQSLTLRPENTAGVVRAYIEHKLGETGQLQKLYYIGPQFRRERPQKGRYRQFWQIGAEVIGPPSSGSESPLRDAEVLEMLATLLDELGITGWTLELNSVGSSADRERYNAVLRAALVEVAPKMCVDCQRRAVTNPLRVLDCKVPEDQPIIATLPVIADSLDEDSRAHFAAVTTALNAAGVAYNLNRHLVRGLDYYTRTTFEFTHGGLGAQNALLGGGRYDGLSESIGGPKAPGIGFAMGLDRLVLTLQAQESVESSAAPEKIHAYIAPLGESLNAAALTLARELRRAGLRIDLGDGGFRLKKSLETADKMARRIVILGEDELRSGILTVKDFASGTQTKVPRAELARVLAEPSGR</sequence>
<dbReference type="EC" id="6.1.1.21" evidence="9"/>
<dbReference type="PIRSF" id="PIRSF001549">
    <property type="entry name" value="His-tRNA_synth"/>
    <property type="match status" value="1"/>
</dbReference>
<dbReference type="InterPro" id="IPR041715">
    <property type="entry name" value="HisRS-like_core"/>
</dbReference>